<gene>
    <name evidence="8" type="ORF">GD597_12325</name>
</gene>
<keyword evidence="7" id="KW-1133">Transmembrane helix</keyword>
<evidence type="ECO:0000256" key="2">
    <source>
        <dbReference type="ARBA" id="ARBA00022475"/>
    </source>
</evidence>
<name>A0A8J8FDW1_9BACT</name>
<feature type="transmembrane region" description="Helical" evidence="7">
    <location>
        <begin position="15"/>
        <end position="35"/>
    </location>
</feature>
<dbReference type="GO" id="GO:0009247">
    <property type="term" value="P:glycolipid biosynthetic process"/>
    <property type="evidence" value="ECO:0007669"/>
    <property type="project" value="UniProtKB-ARBA"/>
</dbReference>
<dbReference type="CDD" id="cd07984">
    <property type="entry name" value="LPLAT_LABLAT-like"/>
    <property type="match status" value="1"/>
</dbReference>
<sequence>MYSIVYGFLYLVSLLPWRLLYIISDGVSFILYHIVRYRRDVVSENLAIAFPEKSMEERTAIMKEFYKGFIDNFIETIKLFSISSEEMNKRFAGNFEVVNNLYATGKKVQLHSGHFFNWEFANLGYSNNFKYPLLTVYMPISNKIMDRIFIHMRKRFGAQLIAATEFSTKFAGYSKQQYCLALVGDQNPGNPSQAYWTNFFGKMTPIVKGPERGAKVANTAIVMCNFYKVKRGYYKTDMVLLTTEPRDLPAGEITKKMVAFVEDTIRKHPANYLWSHRRWKWEFEPEKYQKLVI</sequence>
<keyword evidence="3" id="KW-0997">Cell inner membrane</keyword>
<reference evidence="8" key="1">
    <citation type="submission" date="2019-10" db="EMBL/GenBank/DDBJ databases">
        <title>Draft genome sequence of Panacibacter sp. KCS-6.</title>
        <authorList>
            <person name="Yim K.J."/>
        </authorList>
    </citation>
    <scope>NUCLEOTIDE SEQUENCE</scope>
    <source>
        <strain evidence="8">KCS-6</strain>
    </source>
</reference>
<accession>A0A8J8FDW1</accession>
<evidence type="ECO:0000256" key="4">
    <source>
        <dbReference type="ARBA" id="ARBA00022679"/>
    </source>
</evidence>
<comment type="caution">
    <text evidence="8">The sequence shown here is derived from an EMBL/GenBank/DDBJ whole genome shotgun (WGS) entry which is preliminary data.</text>
</comment>
<evidence type="ECO:0000256" key="1">
    <source>
        <dbReference type="ARBA" id="ARBA00004533"/>
    </source>
</evidence>
<keyword evidence="9" id="KW-1185">Reference proteome</keyword>
<protein>
    <submittedName>
        <fullName evidence="8">Lipid A biosynthesis acyltransferase</fullName>
    </submittedName>
</protein>
<organism evidence="8 9">
    <name type="scientific">Limnovirga soli</name>
    <dbReference type="NCBI Taxonomy" id="2656915"/>
    <lineage>
        <taxon>Bacteria</taxon>
        <taxon>Pseudomonadati</taxon>
        <taxon>Bacteroidota</taxon>
        <taxon>Chitinophagia</taxon>
        <taxon>Chitinophagales</taxon>
        <taxon>Chitinophagaceae</taxon>
        <taxon>Limnovirga</taxon>
    </lineage>
</organism>
<dbReference type="EMBL" id="WHPF01000008">
    <property type="protein sequence ID" value="NNV56250.1"/>
    <property type="molecule type" value="Genomic_DNA"/>
</dbReference>
<keyword evidence="2" id="KW-1003">Cell membrane</keyword>
<evidence type="ECO:0000256" key="7">
    <source>
        <dbReference type="SAM" id="Phobius"/>
    </source>
</evidence>
<proteinExistence type="predicted"/>
<comment type="subcellular location">
    <subcellularLocation>
        <location evidence="1">Cell inner membrane</location>
    </subcellularLocation>
</comment>
<dbReference type="AlphaFoldDB" id="A0A8J8FDW1"/>
<keyword evidence="6 8" id="KW-0012">Acyltransferase</keyword>
<dbReference type="Proteomes" id="UP000598971">
    <property type="component" value="Unassembled WGS sequence"/>
</dbReference>
<dbReference type="PANTHER" id="PTHR30606:SF10">
    <property type="entry name" value="PHOSPHATIDYLINOSITOL MANNOSIDE ACYLTRANSFERASE"/>
    <property type="match status" value="1"/>
</dbReference>
<dbReference type="RefSeq" id="WP_171608191.1">
    <property type="nucleotide sequence ID" value="NZ_WHPF01000008.1"/>
</dbReference>
<evidence type="ECO:0000256" key="5">
    <source>
        <dbReference type="ARBA" id="ARBA00023136"/>
    </source>
</evidence>
<evidence type="ECO:0000256" key="3">
    <source>
        <dbReference type="ARBA" id="ARBA00022519"/>
    </source>
</evidence>
<keyword evidence="4" id="KW-0808">Transferase</keyword>
<dbReference type="GO" id="GO:0016746">
    <property type="term" value="F:acyltransferase activity"/>
    <property type="evidence" value="ECO:0007669"/>
    <property type="project" value="UniProtKB-KW"/>
</dbReference>
<evidence type="ECO:0000313" key="8">
    <source>
        <dbReference type="EMBL" id="NNV56250.1"/>
    </source>
</evidence>
<dbReference type="Pfam" id="PF03279">
    <property type="entry name" value="Lip_A_acyltrans"/>
    <property type="match status" value="1"/>
</dbReference>
<dbReference type="GO" id="GO:0005886">
    <property type="term" value="C:plasma membrane"/>
    <property type="evidence" value="ECO:0007669"/>
    <property type="project" value="UniProtKB-SubCell"/>
</dbReference>
<keyword evidence="5 7" id="KW-0472">Membrane</keyword>
<evidence type="ECO:0000256" key="6">
    <source>
        <dbReference type="ARBA" id="ARBA00023315"/>
    </source>
</evidence>
<dbReference type="InterPro" id="IPR004960">
    <property type="entry name" value="LipA_acyltrans"/>
</dbReference>
<evidence type="ECO:0000313" key="9">
    <source>
        <dbReference type="Proteomes" id="UP000598971"/>
    </source>
</evidence>
<dbReference type="PANTHER" id="PTHR30606">
    <property type="entry name" value="LIPID A BIOSYNTHESIS LAUROYL ACYLTRANSFERASE"/>
    <property type="match status" value="1"/>
</dbReference>
<keyword evidence="7" id="KW-0812">Transmembrane</keyword>